<evidence type="ECO:0000256" key="1">
    <source>
        <dbReference type="SAM" id="Phobius"/>
    </source>
</evidence>
<dbReference type="GO" id="GO:0042910">
    <property type="term" value="F:xenobiotic transmembrane transporter activity"/>
    <property type="evidence" value="ECO:0007669"/>
    <property type="project" value="TreeGrafter"/>
</dbReference>
<reference evidence="2" key="1">
    <citation type="submission" date="2016-10" db="EMBL/GenBank/DDBJ databases">
        <title>Sequence of Gallionella enrichment culture.</title>
        <authorList>
            <person name="Poehlein A."/>
            <person name="Muehling M."/>
            <person name="Daniel R."/>
        </authorList>
    </citation>
    <scope>NUCLEOTIDE SEQUENCE</scope>
</reference>
<feature type="transmembrane region" description="Helical" evidence="1">
    <location>
        <begin position="387"/>
        <end position="408"/>
    </location>
</feature>
<dbReference type="Gene3D" id="3.30.70.1320">
    <property type="entry name" value="Multidrug efflux transporter AcrB pore domain like"/>
    <property type="match status" value="1"/>
</dbReference>
<feature type="transmembrane region" description="Helical" evidence="1">
    <location>
        <begin position="882"/>
        <end position="902"/>
    </location>
</feature>
<dbReference type="SUPFAM" id="SSF82693">
    <property type="entry name" value="Multidrug efflux transporter AcrB pore domain, PN1, PN2, PC1 and PC2 subdomains"/>
    <property type="match status" value="3"/>
</dbReference>
<dbReference type="GO" id="GO:0005886">
    <property type="term" value="C:plasma membrane"/>
    <property type="evidence" value="ECO:0007669"/>
    <property type="project" value="TreeGrafter"/>
</dbReference>
<dbReference type="InterPro" id="IPR027463">
    <property type="entry name" value="AcrB_DN_DC_subdom"/>
</dbReference>
<dbReference type="InterPro" id="IPR001036">
    <property type="entry name" value="Acrflvin-R"/>
</dbReference>
<feature type="transmembrane region" description="Helical" evidence="1">
    <location>
        <begin position="361"/>
        <end position="381"/>
    </location>
</feature>
<keyword evidence="1" id="KW-0812">Transmembrane</keyword>
<dbReference type="SUPFAM" id="SSF82866">
    <property type="entry name" value="Multidrug efflux transporter AcrB transmembrane domain"/>
    <property type="match status" value="2"/>
</dbReference>
<evidence type="ECO:0000313" key="2">
    <source>
        <dbReference type="EMBL" id="OIQ91960.1"/>
    </source>
</evidence>
<dbReference type="PANTHER" id="PTHR32063">
    <property type="match status" value="1"/>
</dbReference>
<feature type="transmembrane region" description="Helical" evidence="1">
    <location>
        <begin position="908"/>
        <end position="927"/>
    </location>
</feature>
<gene>
    <name evidence="2" type="primary">czcA_36</name>
    <name evidence="2" type="ORF">GALL_260960</name>
</gene>
<keyword evidence="1" id="KW-1133">Transmembrane helix</keyword>
<sequence length="1024" mass="108017">MASDLSVPRLLRRRVLWLLVLGVVLAWAIDAFVHTPVEVLPSFDFPQISVTAHLPGTTATELEHLVVQPLEGQILTLTGLRSVRSVMGNGTVEIDVRFGQGSGAQADLLAVNSAIDRARSRLPSAAHPVAQIMGNAINEVADYTASIPPGIAPARVQRLVRAEIAPALRAIPGVQFVHVYGAGDEALWIQPDLAAMRRYDVGVEAIEHAVKAQVLLAPAGYLTLGHNDVLIEARKLPVHIRQLEQVPVTTSRGPIPLRALARVERAAMPTHNAVSLDGRPSVAVTVIKQPGASTRVVTQAVQAALEQSVHELPAGVRWVRTYDQGHLVGIVGADLGRNLLVGALLAVAMLFWVLGAGRGVFVLALSIPLSLAIAIAALHAFGQSLNLMTFGALTVAVGLLADDAIIVLESIHHRWEAGDAHWQGVWTGLRGIVVPDITGTLTNVAIYVPLLFVGGIVGLFFIPFSLAMILALLASLLVSLTLIPLGLGFLGARAGGGSGSGRRLLQWLQRANERLFDWVARAPRTSLALTFGVLLLSLLGLVLVPINFLPLPNEGALLESFTLPPGASLLDTRAAVRHIAQRLLRDPAVAHVYARIGASASTTYTEPAYAGEIQVALKPGVSVNALDAIGQRIQRESALPGVQLAVDTPTIERLGESLSGLPQPFVIHVFGARVPELRAIAEQITARLRRVPALADVFDNDGYPVTQLSIEPSTAALAVHGLTPSALYRQVDALIGGKVISRVPDGNVPLALYLRLADAPQRTVGELASLPIRTGDGAWTPLGQLARLQLVPTPNQIRHIAGARALDILATPTGPLGSTEAQARQALRGLQLPAGYRIAFGGLAAELEQAALGLLLATLAAFAIMVGILLLQFDGLLIPGILLLEIPLALTGGTVALVLSGVGLNATGMIGFLTLVGIGLRHSIVLLDRARANENAGMPLEEAVREAIQVRFRPIVLTAATAMLGMLPTALGLGEGAAPEQGLAVVILGGLLWSALRSTNLIPALYLHWRRKQLARQASDGATA</sequence>
<feature type="transmembrane region" description="Helical" evidence="1">
    <location>
        <begin position="335"/>
        <end position="354"/>
    </location>
</feature>
<keyword evidence="1" id="KW-0472">Membrane</keyword>
<protein>
    <submittedName>
        <fullName evidence="2">Cobalt-zinc-cadmium resistance protein CzcA</fullName>
    </submittedName>
</protein>
<dbReference type="Gene3D" id="3.30.70.1440">
    <property type="entry name" value="Multidrug efflux transporter AcrB pore domain"/>
    <property type="match status" value="1"/>
</dbReference>
<feature type="transmembrane region" description="Helical" evidence="1">
    <location>
        <begin position="444"/>
        <end position="462"/>
    </location>
</feature>
<name>A0A1J5R7I4_9ZZZZ</name>
<accession>A0A1J5R7I4</accession>
<feature type="transmembrane region" description="Helical" evidence="1">
    <location>
        <begin position="955"/>
        <end position="973"/>
    </location>
</feature>
<dbReference type="EMBL" id="MLJW01000244">
    <property type="protein sequence ID" value="OIQ91960.1"/>
    <property type="molecule type" value="Genomic_DNA"/>
</dbReference>
<feature type="transmembrane region" description="Helical" evidence="1">
    <location>
        <begin position="850"/>
        <end position="870"/>
    </location>
</feature>
<dbReference type="SUPFAM" id="SSF82714">
    <property type="entry name" value="Multidrug efflux transporter AcrB TolC docking domain, DN and DC subdomains"/>
    <property type="match status" value="2"/>
</dbReference>
<dbReference type="AlphaFoldDB" id="A0A1J5R7I4"/>
<dbReference type="PRINTS" id="PR00702">
    <property type="entry name" value="ACRIFLAVINRP"/>
</dbReference>
<feature type="transmembrane region" description="Helical" evidence="1">
    <location>
        <begin position="985"/>
        <end position="1007"/>
    </location>
</feature>
<dbReference type="PANTHER" id="PTHR32063:SF0">
    <property type="entry name" value="SWARMING MOTILITY PROTEIN SWRC"/>
    <property type="match status" value="1"/>
</dbReference>
<feature type="transmembrane region" description="Helical" evidence="1">
    <location>
        <begin position="468"/>
        <end position="492"/>
    </location>
</feature>
<feature type="transmembrane region" description="Helical" evidence="1">
    <location>
        <begin position="527"/>
        <end position="549"/>
    </location>
</feature>
<organism evidence="2">
    <name type="scientific">mine drainage metagenome</name>
    <dbReference type="NCBI Taxonomy" id="410659"/>
    <lineage>
        <taxon>unclassified sequences</taxon>
        <taxon>metagenomes</taxon>
        <taxon>ecological metagenomes</taxon>
    </lineage>
</organism>
<dbReference type="Gene3D" id="1.20.1640.10">
    <property type="entry name" value="Multidrug efflux transporter AcrB transmembrane domain"/>
    <property type="match status" value="2"/>
</dbReference>
<dbReference type="Gene3D" id="3.30.70.1430">
    <property type="entry name" value="Multidrug efflux transporter AcrB pore domain"/>
    <property type="match status" value="2"/>
</dbReference>
<dbReference type="Pfam" id="PF00873">
    <property type="entry name" value="ACR_tran"/>
    <property type="match status" value="1"/>
</dbReference>
<comment type="caution">
    <text evidence="2">The sequence shown here is derived from an EMBL/GenBank/DDBJ whole genome shotgun (WGS) entry which is preliminary data.</text>
</comment>
<dbReference type="Gene3D" id="3.30.2090.10">
    <property type="entry name" value="Multidrug efflux transporter AcrB TolC docking domain, DN and DC subdomains"/>
    <property type="match status" value="2"/>
</dbReference>
<proteinExistence type="predicted"/>